<evidence type="ECO:0000313" key="1">
    <source>
        <dbReference type="EMBL" id="EGR93847.1"/>
    </source>
</evidence>
<dbReference type="SUPFAM" id="SSF81301">
    <property type="entry name" value="Nucleotidyltransferase"/>
    <property type="match status" value="1"/>
</dbReference>
<dbReference type="eggNOG" id="COG0135">
    <property type="taxonomic scope" value="Bacteria"/>
</dbReference>
<proteinExistence type="predicted"/>
<organism evidence="1 2">
    <name type="scientific">Streptococcus mitis bv. 2 str. F0392</name>
    <dbReference type="NCBI Taxonomy" id="768726"/>
    <lineage>
        <taxon>Bacteria</taxon>
        <taxon>Bacillati</taxon>
        <taxon>Bacillota</taxon>
        <taxon>Bacilli</taxon>
        <taxon>Lactobacillales</taxon>
        <taxon>Streptococcaceae</taxon>
        <taxon>Streptococcus</taxon>
    </lineage>
</organism>
<gene>
    <name evidence="1" type="ORF">HMPREF9178_0250</name>
</gene>
<sequence>MSLLFEEFKTICFHLNQVGITPTLMGSLGFEYRSNEEWEPSDIDIHVPGDPRGWEAPDHLRIYDWDKIMKVMNHLGYTLIDLHEHEFQKEGVSVEYGSIDSLPDFAGVSESDIELIHLENITFRVPSLEQYLSIYKVSSQDSYRNNQNSNKDFKKIEWLERHLKV</sequence>
<dbReference type="RefSeq" id="WP_000054542.1">
    <property type="nucleotide sequence ID" value="NZ_AFUO01000001.1"/>
</dbReference>
<dbReference type="AlphaFoldDB" id="F9P103"/>
<dbReference type="PATRIC" id="fig|768726.4.peg.243"/>
<dbReference type="Proteomes" id="UP000003771">
    <property type="component" value="Unassembled WGS sequence"/>
</dbReference>
<protein>
    <recommendedName>
        <fullName evidence="3">Phosphoribosylanthranilate isomerase</fullName>
    </recommendedName>
</protein>
<dbReference type="EMBL" id="AFUO01000001">
    <property type="protein sequence ID" value="EGR93847.1"/>
    <property type="molecule type" value="Genomic_DNA"/>
</dbReference>
<dbReference type="OrthoDB" id="2139603at2"/>
<evidence type="ECO:0008006" key="3">
    <source>
        <dbReference type="Google" id="ProtNLM"/>
    </source>
</evidence>
<comment type="caution">
    <text evidence="1">The sequence shown here is derived from an EMBL/GenBank/DDBJ whole genome shotgun (WGS) entry which is preliminary data.</text>
</comment>
<name>F9P103_STROR</name>
<reference evidence="1 2" key="1">
    <citation type="submission" date="2011-07" db="EMBL/GenBank/DDBJ databases">
        <authorList>
            <person name="Durkin A.S."/>
            <person name="Kim M."/>
            <person name="Radune D."/>
            <person name="Hostetler J."/>
            <person name="Torralba M."/>
            <person name="Gillis M."/>
            <person name="Methe B."/>
            <person name="Sutton G."/>
            <person name="Nelson K.E."/>
        </authorList>
    </citation>
    <scope>NUCLEOTIDE SEQUENCE [LARGE SCALE GENOMIC DNA]</scope>
    <source>
        <strain evidence="1 2">F0392</strain>
    </source>
</reference>
<evidence type="ECO:0000313" key="2">
    <source>
        <dbReference type="Proteomes" id="UP000003771"/>
    </source>
</evidence>
<dbReference type="InterPro" id="IPR043519">
    <property type="entry name" value="NT_sf"/>
</dbReference>
<accession>F9P103</accession>